<keyword evidence="1" id="KW-0175">Coiled coil</keyword>
<evidence type="ECO:0000313" key="3">
    <source>
        <dbReference type="EMBL" id="CAD9169998.1"/>
    </source>
</evidence>
<protein>
    <submittedName>
        <fullName evidence="3">Uncharacterized protein</fullName>
    </submittedName>
</protein>
<gene>
    <name evidence="3" type="ORF">ACAT0790_LOCUS46767</name>
</gene>
<reference evidence="3" key="1">
    <citation type="submission" date="2021-01" db="EMBL/GenBank/DDBJ databases">
        <authorList>
            <person name="Corre E."/>
            <person name="Pelletier E."/>
            <person name="Niang G."/>
            <person name="Scheremetjew M."/>
            <person name="Finn R."/>
            <person name="Kale V."/>
            <person name="Holt S."/>
            <person name="Cochrane G."/>
            <person name="Meng A."/>
            <person name="Brown T."/>
            <person name="Cohen L."/>
        </authorList>
    </citation>
    <scope>NUCLEOTIDE SEQUENCE</scope>
    <source>
        <strain evidence="3">OF101</strain>
    </source>
</reference>
<name>A0A7S1WIF5_ALECA</name>
<evidence type="ECO:0000256" key="1">
    <source>
        <dbReference type="SAM" id="Coils"/>
    </source>
</evidence>
<organism evidence="3">
    <name type="scientific">Alexandrium catenella</name>
    <name type="common">Red tide dinoflagellate</name>
    <name type="synonym">Gonyaulax catenella</name>
    <dbReference type="NCBI Taxonomy" id="2925"/>
    <lineage>
        <taxon>Eukaryota</taxon>
        <taxon>Sar</taxon>
        <taxon>Alveolata</taxon>
        <taxon>Dinophyceae</taxon>
        <taxon>Gonyaulacales</taxon>
        <taxon>Pyrocystaceae</taxon>
        <taxon>Alexandrium</taxon>
    </lineage>
</organism>
<evidence type="ECO:0000256" key="2">
    <source>
        <dbReference type="SAM" id="MobiDB-lite"/>
    </source>
</evidence>
<proteinExistence type="predicted"/>
<feature type="region of interest" description="Disordered" evidence="2">
    <location>
        <begin position="335"/>
        <end position="354"/>
    </location>
</feature>
<dbReference type="EMBL" id="HBGE01078166">
    <property type="protein sequence ID" value="CAD9169998.1"/>
    <property type="molecule type" value="Transcribed_RNA"/>
</dbReference>
<accession>A0A7S1WIF5</accession>
<dbReference type="AlphaFoldDB" id="A0A7S1WIF5"/>
<sequence length="383" mass="42598">MGELRELVSVTMMKMEMFFDQAVQGPVRSLGITADLDLDKLFVKYPWTMSSAGAMRKAVNSLVKYCMTDGRRAIDSMKGELDLAPLCSIGAARTVHRDVTAAVGKGLRTVRTRLTQVSGWLNPYRGRPTMNDTIAETYVDNGEPAGLRRIMGLFGSTKFYRNYLKQWKIRGPFLQLLDQLKSTAYSLQGAVEGMTESLDQLREQLAKTNVKREAAERELEKATLSLKFAKGCSTERAEKDLKDRVAEMRERGEKMKRNIEELEAQVRDAQQKYRAALEKIRSAHEEGTSFLESWNQDDVLDELRAGAAEAHDLLLSSRIETDKAEQAYQLAMAKVSEAEQQQSQRRSPEGRALPSLLATAERNGTAGEMGAAVGASGFVKLAG</sequence>
<feature type="coiled-coil region" evidence="1">
    <location>
        <begin position="191"/>
        <end position="286"/>
    </location>
</feature>